<feature type="region of interest" description="Disordered" evidence="1">
    <location>
        <begin position="126"/>
        <end position="158"/>
    </location>
</feature>
<evidence type="ECO:0000313" key="2">
    <source>
        <dbReference type="EMBL" id="CDJ45665.1"/>
    </source>
</evidence>
<feature type="compositionally biased region" description="Basic and acidic residues" evidence="1">
    <location>
        <begin position="138"/>
        <end position="158"/>
    </location>
</feature>
<accession>U6LD22</accession>
<dbReference type="Proteomes" id="UP000030750">
    <property type="component" value="Unassembled WGS sequence"/>
</dbReference>
<protein>
    <submittedName>
        <fullName evidence="2">SAG family member</fullName>
    </submittedName>
</protein>
<organism evidence="2 3">
    <name type="scientific">Eimeria brunetti</name>
    <dbReference type="NCBI Taxonomy" id="51314"/>
    <lineage>
        <taxon>Eukaryota</taxon>
        <taxon>Sar</taxon>
        <taxon>Alveolata</taxon>
        <taxon>Apicomplexa</taxon>
        <taxon>Conoidasida</taxon>
        <taxon>Coccidia</taxon>
        <taxon>Eucoccidiorida</taxon>
        <taxon>Eimeriorina</taxon>
        <taxon>Eimeriidae</taxon>
        <taxon>Eimeria</taxon>
    </lineage>
</organism>
<dbReference type="EMBL" id="HG710174">
    <property type="protein sequence ID" value="CDJ45665.1"/>
    <property type="molecule type" value="Genomic_DNA"/>
</dbReference>
<evidence type="ECO:0000313" key="3">
    <source>
        <dbReference type="Proteomes" id="UP000030750"/>
    </source>
</evidence>
<evidence type="ECO:0000256" key="1">
    <source>
        <dbReference type="SAM" id="MobiDB-lite"/>
    </source>
</evidence>
<dbReference type="AlphaFoldDB" id="U6LD22"/>
<keyword evidence="3" id="KW-1185">Reference proteome</keyword>
<dbReference type="Pfam" id="PF11054">
    <property type="entry name" value="Surface_antigen"/>
    <property type="match status" value="2"/>
</dbReference>
<gene>
    <name evidence="2" type="ORF">EBH_0021130</name>
</gene>
<reference evidence="2" key="1">
    <citation type="submission" date="2013-10" db="EMBL/GenBank/DDBJ databases">
        <title>Genomic analysis of the causative agents of coccidiosis in chickens.</title>
        <authorList>
            <person name="Reid A.J."/>
            <person name="Blake D."/>
            <person name="Billington K."/>
            <person name="Browne H."/>
            <person name="Dunn M."/>
            <person name="Hung S."/>
            <person name="Kawahara F."/>
            <person name="Miranda-Saavedra D."/>
            <person name="Mourier T."/>
            <person name="Nagra H."/>
            <person name="Otto T.D."/>
            <person name="Rawlings N."/>
            <person name="Sanchez A."/>
            <person name="Sanders M."/>
            <person name="Subramaniam C."/>
            <person name="Tay Y."/>
            <person name="Dear P."/>
            <person name="Doerig C."/>
            <person name="Gruber A."/>
            <person name="Parkinson J."/>
            <person name="Shirley M."/>
            <person name="Wan K.L."/>
            <person name="Berriman M."/>
            <person name="Tomley F."/>
            <person name="Pain A."/>
        </authorList>
    </citation>
    <scope>NUCLEOTIDE SEQUENCE [LARGE SCALE GENOMIC DNA]</scope>
    <source>
        <strain evidence="2">Houghton</strain>
    </source>
</reference>
<dbReference type="InterPro" id="IPR021288">
    <property type="entry name" value="Surface_antigen"/>
</dbReference>
<name>U6LD22_9EIME</name>
<dbReference type="VEuPathDB" id="ToxoDB:EBH_0021130"/>
<reference evidence="2" key="2">
    <citation type="submission" date="2013-10" db="EMBL/GenBank/DDBJ databases">
        <authorList>
            <person name="Aslett M."/>
        </authorList>
    </citation>
    <scope>NUCLEOTIDE SEQUENCE [LARGE SCALE GENOMIC DNA]</scope>
    <source>
        <strain evidence="2">Houghton</strain>
    </source>
</reference>
<proteinExistence type="predicted"/>
<sequence length="513" mass="54612">MAPAPCTPAPATSEPVNLNEAPKLFLFGYQASVKKEKEARVAATPSEDLFVSGTYAFQMVDTNTRSCTAVVDKWKAAYKNFSGLPPSRKEGHELYSSSDNVSSVATYNSSENPAADFRVVTYTKTTTRATSNTHSGKRRNDPLKETPESSTTEKEEGHSLICLTTPDVLATETEIRPFTEDQWGKIVTAFEGSASTVLPSLLALASAALWLRGSGLTPRLAADTVGSSEVMHGLFSSPQFGSSTPCAATMRAPCLFTVVSASLFLLDQNSGGMAQETEKTTKYTVTLDNESACLAEINAARVNVGFNEFLAAKAGEGKARLPIGTSDSDVEEGNWVWKPVCNVLIPEGVESKTAAVDSGKVFVSGTYGFQVLSGSTPSCTAVVDKWKDAYKNFNGLPPPNAEKSELYSNNDNVSFVAMYNPSANAVADCRVVTCTKTTTPNKKTRGENTPNEKKGFALICLTTPDVLPKDNNTVPFTEEQWGKIVTAFEGSASAVLPSLLGLVAASLAALATM</sequence>